<dbReference type="InterPro" id="IPR037682">
    <property type="entry name" value="TonB_C"/>
</dbReference>
<evidence type="ECO:0000259" key="2">
    <source>
        <dbReference type="Pfam" id="PF03544"/>
    </source>
</evidence>
<dbReference type="Pfam" id="PF03544">
    <property type="entry name" value="TonB_C"/>
    <property type="match status" value="1"/>
</dbReference>
<evidence type="ECO:0000313" key="3">
    <source>
        <dbReference type="EMBL" id="GAA4030927.1"/>
    </source>
</evidence>
<dbReference type="RefSeq" id="WP_324688737.1">
    <property type="nucleotide sequence ID" value="NZ_BAABCR010000015.1"/>
</dbReference>
<sequence>MTKKILLFIGLLFLPFLGTAQIDGEDEVYLSGDRIEAKFRGGGLDKFDEFVNNVFDYRKVTKEGTMIAAFTIDVEGNVTGIKIVQMLDVESAKEMIRVLKLCPKWEPAKRGGKPISIEIKYPMNFRRK</sequence>
<organism evidence="3 4">
    <name type="scientific">Flavobacterium cheonhonense</name>
    <dbReference type="NCBI Taxonomy" id="706185"/>
    <lineage>
        <taxon>Bacteria</taxon>
        <taxon>Pseudomonadati</taxon>
        <taxon>Bacteroidota</taxon>
        <taxon>Flavobacteriia</taxon>
        <taxon>Flavobacteriales</taxon>
        <taxon>Flavobacteriaceae</taxon>
        <taxon>Flavobacterium</taxon>
    </lineage>
</organism>
<evidence type="ECO:0000313" key="4">
    <source>
        <dbReference type="Proteomes" id="UP001500968"/>
    </source>
</evidence>
<comment type="caution">
    <text evidence="3">The sequence shown here is derived from an EMBL/GenBank/DDBJ whole genome shotgun (WGS) entry which is preliminary data.</text>
</comment>
<feature type="domain" description="TonB C-terminal" evidence="2">
    <location>
        <begin position="59"/>
        <end position="126"/>
    </location>
</feature>
<proteinExistence type="predicted"/>
<dbReference type="EMBL" id="BAABCR010000015">
    <property type="protein sequence ID" value="GAA4030927.1"/>
    <property type="molecule type" value="Genomic_DNA"/>
</dbReference>
<feature type="chain" id="PRO_5047516236" description="TonB C-terminal domain-containing protein" evidence="1">
    <location>
        <begin position="21"/>
        <end position="128"/>
    </location>
</feature>
<keyword evidence="1" id="KW-0732">Signal</keyword>
<name>A0ABP7TT94_9FLAO</name>
<evidence type="ECO:0000256" key="1">
    <source>
        <dbReference type="SAM" id="SignalP"/>
    </source>
</evidence>
<dbReference type="Proteomes" id="UP001500968">
    <property type="component" value="Unassembled WGS sequence"/>
</dbReference>
<dbReference type="Gene3D" id="3.30.1150.10">
    <property type="match status" value="1"/>
</dbReference>
<accession>A0ABP7TT94</accession>
<protein>
    <recommendedName>
        <fullName evidence="2">TonB C-terminal domain-containing protein</fullName>
    </recommendedName>
</protein>
<reference evidence="4" key="1">
    <citation type="journal article" date="2019" name="Int. J. Syst. Evol. Microbiol.">
        <title>The Global Catalogue of Microorganisms (GCM) 10K type strain sequencing project: providing services to taxonomists for standard genome sequencing and annotation.</title>
        <authorList>
            <consortium name="The Broad Institute Genomics Platform"/>
            <consortium name="The Broad Institute Genome Sequencing Center for Infectious Disease"/>
            <person name="Wu L."/>
            <person name="Ma J."/>
        </authorList>
    </citation>
    <scope>NUCLEOTIDE SEQUENCE [LARGE SCALE GENOMIC DNA]</scope>
    <source>
        <strain evidence="4">JCM 17064</strain>
    </source>
</reference>
<dbReference type="SUPFAM" id="SSF74653">
    <property type="entry name" value="TolA/TonB C-terminal domain"/>
    <property type="match status" value="1"/>
</dbReference>
<keyword evidence="4" id="KW-1185">Reference proteome</keyword>
<feature type="signal peptide" evidence="1">
    <location>
        <begin position="1"/>
        <end position="20"/>
    </location>
</feature>
<gene>
    <name evidence="3" type="ORF">GCM10022386_13520</name>
</gene>